<dbReference type="PANTHER" id="PTHR43724">
    <property type="entry name" value="PYRUVATE SYNTHASE SUBUNIT PORD"/>
    <property type="match status" value="1"/>
</dbReference>
<evidence type="ECO:0000313" key="8">
    <source>
        <dbReference type="EMBL" id="OGF33304.1"/>
    </source>
</evidence>
<dbReference type="GO" id="GO:0016625">
    <property type="term" value="F:oxidoreductase activity, acting on the aldehyde or oxo group of donors, iron-sulfur protein as acceptor"/>
    <property type="evidence" value="ECO:0007669"/>
    <property type="project" value="InterPro"/>
</dbReference>
<evidence type="ECO:0000256" key="6">
    <source>
        <dbReference type="ARBA" id="ARBA00023014"/>
    </source>
</evidence>
<evidence type="ECO:0000256" key="5">
    <source>
        <dbReference type="ARBA" id="ARBA00023004"/>
    </source>
</evidence>
<sequence>MKINITAESGATKINKTGPWRVQYPVIEHEKCIACGLCARVCPEGCVFLVEEKEKKFYEKDLDYCKGCSVCAVECPVKCIQMFDEDK</sequence>
<evidence type="ECO:0000256" key="3">
    <source>
        <dbReference type="ARBA" id="ARBA00022723"/>
    </source>
</evidence>
<evidence type="ECO:0000259" key="7">
    <source>
        <dbReference type="PROSITE" id="PS51379"/>
    </source>
</evidence>
<keyword evidence="2" id="KW-0004">4Fe-4S</keyword>
<keyword evidence="6" id="KW-0411">Iron-sulfur</keyword>
<comment type="caution">
    <text evidence="8">The sequence shown here is derived from an EMBL/GenBank/DDBJ whole genome shotgun (WGS) entry which is preliminary data.</text>
</comment>
<keyword evidence="3" id="KW-0479">Metal-binding</keyword>
<comment type="cofactor">
    <cofactor evidence="1">
        <name>[4Fe-4S] cluster</name>
        <dbReference type="ChEBI" id="CHEBI:49883"/>
    </cofactor>
</comment>
<dbReference type="AlphaFoldDB" id="A0A1F5T2U8"/>
<reference evidence="8 9" key="1">
    <citation type="journal article" date="2016" name="Nat. Commun.">
        <title>Thousands of microbial genomes shed light on interconnected biogeochemical processes in an aquifer system.</title>
        <authorList>
            <person name="Anantharaman K."/>
            <person name="Brown C.T."/>
            <person name="Hug L.A."/>
            <person name="Sharon I."/>
            <person name="Castelle C.J."/>
            <person name="Probst A.J."/>
            <person name="Thomas B.C."/>
            <person name="Singh A."/>
            <person name="Wilkins M.J."/>
            <person name="Karaoz U."/>
            <person name="Brodie E.L."/>
            <person name="Williams K.H."/>
            <person name="Hubbard S.S."/>
            <person name="Banfield J.F."/>
        </authorList>
    </citation>
    <scope>NUCLEOTIDE SEQUENCE [LARGE SCALE GENOMIC DNA]</scope>
</reference>
<feature type="domain" description="4Fe-4S ferredoxin-type" evidence="7">
    <location>
        <begin position="56"/>
        <end position="85"/>
    </location>
</feature>
<keyword evidence="5" id="KW-0408">Iron</keyword>
<dbReference type="GO" id="GO:0051539">
    <property type="term" value="F:4 iron, 4 sulfur cluster binding"/>
    <property type="evidence" value="ECO:0007669"/>
    <property type="project" value="UniProtKB-KW"/>
</dbReference>
<evidence type="ECO:0000313" key="9">
    <source>
        <dbReference type="Proteomes" id="UP000179001"/>
    </source>
</evidence>
<proteinExistence type="predicted"/>
<dbReference type="EMBL" id="MFGJ01000001">
    <property type="protein sequence ID" value="OGF33304.1"/>
    <property type="molecule type" value="Genomic_DNA"/>
</dbReference>
<feature type="domain" description="4Fe-4S ferredoxin-type" evidence="7">
    <location>
        <begin position="23"/>
        <end position="52"/>
    </location>
</feature>
<dbReference type="NCBIfam" id="TIGR02179">
    <property type="entry name" value="PorD_KorD"/>
    <property type="match status" value="1"/>
</dbReference>
<name>A0A1F5T2U8_9BACT</name>
<dbReference type="GO" id="GO:0046872">
    <property type="term" value="F:metal ion binding"/>
    <property type="evidence" value="ECO:0007669"/>
    <property type="project" value="UniProtKB-KW"/>
</dbReference>
<evidence type="ECO:0000256" key="4">
    <source>
        <dbReference type="ARBA" id="ARBA00022737"/>
    </source>
</evidence>
<evidence type="ECO:0000256" key="1">
    <source>
        <dbReference type="ARBA" id="ARBA00001966"/>
    </source>
</evidence>
<organism evidence="8 9">
    <name type="scientific">Candidatus Falkowbacteria bacterium RIFOXYC2_FULL_36_12</name>
    <dbReference type="NCBI Taxonomy" id="1798002"/>
    <lineage>
        <taxon>Bacteria</taxon>
        <taxon>Candidatus Falkowiibacteriota</taxon>
    </lineage>
</organism>
<dbReference type="InterPro" id="IPR011898">
    <property type="entry name" value="PorD_KorD"/>
</dbReference>
<accession>A0A1F5T2U8</accession>
<dbReference type="PROSITE" id="PS00198">
    <property type="entry name" value="4FE4S_FER_1"/>
    <property type="match status" value="2"/>
</dbReference>
<gene>
    <name evidence="8" type="ORF">A2478_01195</name>
</gene>
<dbReference type="InterPro" id="IPR017896">
    <property type="entry name" value="4Fe4S_Fe-S-bd"/>
</dbReference>
<evidence type="ECO:0000256" key="2">
    <source>
        <dbReference type="ARBA" id="ARBA00022485"/>
    </source>
</evidence>
<dbReference type="STRING" id="1798002.A2478_01195"/>
<dbReference type="InterPro" id="IPR017900">
    <property type="entry name" value="4Fe4S_Fe_S_CS"/>
</dbReference>
<dbReference type="Pfam" id="PF14697">
    <property type="entry name" value="Fer4_21"/>
    <property type="match status" value="1"/>
</dbReference>
<keyword evidence="4" id="KW-0677">Repeat</keyword>
<dbReference type="Gene3D" id="3.30.70.20">
    <property type="match status" value="1"/>
</dbReference>
<dbReference type="PANTHER" id="PTHR43724:SF1">
    <property type="entry name" value="PYRUVATE SYNTHASE SUBUNIT PORD"/>
    <property type="match status" value="1"/>
</dbReference>
<dbReference type="PROSITE" id="PS51379">
    <property type="entry name" value="4FE4S_FER_2"/>
    <property type="match status" value="2"/>
</dbReference>
<protein>
    <recommendedName>
        <fullName evidence="7">4Fe-4S ferredoxin-type domain-containing protein</fullName>
    </recommendedName>
</protein>
<dbReference type="SUPFAM" id="SSF54862">
    <property type="entry name" value="4Fe-4S ferredoxins"/>
    <property type="match status" value="1"/>
</dbReference>
<dbReference type="Proteomes" id="UP000179001">
    <property type="component" value="Unassembled WGS sequence"/>
</dbReference>